<evidence type="ECO:0000259" key="1">
    <source>
        <dbReference type="SMART" id="SM00198"/>
    </source>
</evidence>
<dbReference type="SUPFAM" id="SSF55797">
    <property type="entry name" value="PR-1-like"/>
    <property type="match status" value="1"/>
</dbReference>
<reference evidence="2 3" key="1">
    <citation type="journal article" date="2018" name="Nat. Ecol. Evol.">
        <title>Pezizomycetes genomes reveal the molecular basis of ectomycorrhizal truffle lifestyle.</title>
        <authorList>
            <person name="Murat C."/>
            <person name="Payen T."/>
            <person name="Noel B."/>
            <person name="Kuo A."/>
            <person name="Morin E."/>
            <person name="Chen J."/>
            <person name="Kohler A."/>
            <person name="Krizsan K."/>
            <person name="Balestrini R."/>
            <person name="Da Silva C."/>
            <person name="Montanini B."/>
            <person name="Hainaut M."/>
            <person name="Levati E."/>
            <person name="Barry K.W."/>
            <person name="Belfiori B."/>
            <person name="Cichocki N."/>
            <person name="Clum A."/>
            <person name="Dockter R.B."/>
            <person name="Fauchery L."/>
            <person name="Guy J."/>
            <person name="Iotti M."/>
            <person name="Le Tacon F."/>
            <person name="Lindquist E.A."/>
            <person name="Lipzen A."/>
            <person name="Malagnac F."/>
            <person name="Mello A."/>
            <person name="Molinier V."/>
            <person name="Miyauchi S."/>
            <person name="Poulain J."/>
            <person name="Riccioni C."/>
            <person name="Rubini A."/>
            <person name="Sitrit Y."/>
            <person name="Splivallo R."/>
            <person name="Traeger S."/>
            <person name="Wang M."/>
            <person name="Zifcakova L."/>
            <person name="Wipf D."/>
            <person name="Zambonelli A."/>
            <person name="Paolocci F."/>
            <person name="Nowrousian M."/>
            <person name="Ottonello S."/>
            <person name="Baldrian P."/>
            <person name="Spatafora J.W."/>
            <person name="Henrissat B."/>
            <person name="Nagy L.G."/>
            <person name="Aury J.M."/>
            <person name="Wincker P."/>
            <person name="Grigoriev I.V."/>
            <person name="Bonfante P."/>
            <person name="Martin F.M."/>
        </authorList>
    </citation>
    <scope>NUCLEOTIDE SEQUENCE [LARGE SCALE GENOMIC DNA]</scope>
    <source>
        <strain evidence="2 3">ATCC MYA-4762</strain>
    </source>
</reference>
<evidence type="ECO:0000313" key="2">
    <source>
        <dbReference type="EMBL" id="RPB26330.1"/>
    </source>
</evidence>
<dbReference type="InParanoid" id="A0A3N4LU47"/>
<dbReference type="AlphaFoldDB" id="A0A3N4LU47"/>
<dbReference type="InterPro" id="IPR001283">
    <property type="entry name" value="CRISP-related"/>
</dbReference>
<evidence type="ECO:0000313" key="3">
    <source>
        <dbReference type="Proteomes" id="UP000267821"/>
    </source>
</evidence>
<sequence>MYVNKHNELRAKTGAGPLTLDRTMADYAQNHVNPCVFKHSSPRKYGENLGAGYETIGDSIQAWFDEWTNYPFDKPDFYPESGHFTQVVWKAATKIGCAKKVCNGANGTPGTYYSCNYDEGNLIGSFDDNVSAPKS</sequence>
<gene>
    <name evidence="2" type="ORF">L211DRAFT_781582</name>
</gene>
<dbReference type="Gene3D" id="3.40.33.10">
    <property type="entry name" value="CAP"/>
    <property type="match status" value="1"/>
</dbReference>
<protein>
    <submittedName>
        <fullName evidence="2">PR-1-like protein</fullName>
    </submittedName>
</protein>
<dbReference type="SMART" id="SM00198">
    <property type="entry name" value="SCP"/>
    <property type="match status" value="1"/>
</dbReference>
<dbReference type="STRING" id="1051890.A0A3N4LU47"/>
<proteinExistence type="predicted"/>
<dbReference type="InterPro" id="IPR035940">
    <property type="entry name" value="CAP_sf"/>
</dbReference>
<dbReference type="InterPro" id="IPR014044">
    <property type="entry name" value="CAP_dom"/>
</dbReference>
<dbReference type="PANTHER" id="PTHR10334">
    <property type="entry name" value="CYSTEINE-RICH SECRETORY PROTEIN-RELATED"/>
    <property type="match status" value="1"/>
</dbReference>
<organism evidence="2 3">
    <name type="scientific">Terfezia boudieri ATCC MYA-4762</name>
    <dbReference type="NCBI Taxonomy" id="1051890"/>
    <lineage>
        <taxon>Eukaryota</taxon>
        <taxon>Fungi</taxon>
        <taxon>Dikarya</taxon>
        <taxon>Ascomycota</taxon>
        <taxon>Pezizomycotina</taxon>
        <taxon>Pezizomycetes</taxon>
        <taxon>Pezizales</taxon>
        <taxon>Pezizaceae</taxon>
        <taxon>Terfezia</taxon>
    </lineage>
</organism>
<dbReference type="Pfam" id="PF00188">
    <property type="entry name" value="CAP"/>
    <property type="match status" value="1"/>
</dbReference>
<dbReference type="EMBL" id="ML121535">
    <property type="protein sequence ID" value="RPB26330.1"/>
    <property type="molecule type" value="Genomic_DNA"/>
</dbReference>
<dbReference type="PRINTS" id="PR00837">
    <property type="entry name" value="V5TPXLIKE"/>
</dbReference>
<feature type="domain" description="SCP" evidence="1">
    <location>
        <begin position="1"/>
        <end position="124"/>
    </location>
</feature>
<keyword evidence="3" id="KW-1185">Reference proteome</keyword>
<dbReference type="Proteomes" id="UP000267821">
    <property type="component" value="Unassembled WGS sequence"/>
</dbReference>
<accession>A0A3N4LU47</accession>
<dbReference type="OrthoDB" id="337038at2759"/>
<name>A0A3N4LU47_9PEZI</name>